<dbReference type="Pfam" id="PF02776">
    <property type="entry name" value="TPP_enzyme_N"/>
    <property type="match status" value="1"/>
</dbReference>
<gene>
    <name evidence="7" type="ORF">SLUN_33480</name>
</gene>
<evidence type="ECO:0000313" key="7">
    <source>
        <dbReference type="EMBL" id="AVZ76389.1"/>
    </source>
</evidence>
<evidence type="ECO:0008006" key="9">
    <source>
        <dbReference type="Google" id="ProtNLM"/>
    </source>
</evidence>
<evidence type="ECO:0000256" key="1">
    <source>
        <dbReference type="ARBA" id="ARBA00007812"/>
    </source>
</evidence>
<keyword evidence="2 3" id="KW-0786">Thiamine pyrophosphate</keyword>
<dbReference type="OrthoDB" id="4494979at2"/>
<dbReference type="InterPro" id="IPR029061">
    <property type="entry name" value="THDP-binding"/>
</dbReference>
<dbReference type="SUPFAM" id="SSF52467">
    <property type="entry name" value="DHS-like NAD/FAD-binding domain"/>
    <property type="match status" value="1"/>
</dbReference>
<feature type="domain" description="Thiamine pyrophosphate enzyme central" evidence="4">
    <location>
        <begin position="193"/>
        <end position="328"/>
    </location>
</feature>
<dbReference type="Gene3D" id="3.40.50.1220">
    <property type="entry name" value="TPP-binding domain"/>
    <property type="match status" value="1"/>
</dbReference>
<comment type="similarity">
    <text evidence="1 3">Belongs to the TPP enzyme family.</text>
</comment>
<evidence type="ECO:0000259" key="4">
    <source>
        <dbReference type="Pfam" id="PF00205"/>
    </source>
</evidence>
<dbReference type="GO" id="GO:0009099">
    <property type="term" value="P:L-valine biosynthetic process"/>
    <property type="evidence" value="ECO:0007669"/>
    <property type="project" value="TreeGrafter"/>
</dbReference>
<feature type="domain" description="Thiamine pyrophosphate enzyme TPP-binding" evidence="5">
    <location>
        <begin position="389"/>
        <end position="536"/>
    </location>
</feature>
<dbReference type="InterPro" id="IPR029035">
    <property type="entry name" value="DHS-like_NAD/FAD-binding_dom"/>
</dbReference>
<dbReference type="InterPro" id="IPR011766">
    <property type="entry name" value="TPP_enzyme_TPP-bd"/>
</dbReference>
<dbReference type="GO" id="GO:0000287">
    <property type="term" value="F:magnesium ion binding"/>
    <property type="evidence" value="ECO:0007669"/>
    <property type="project" value="InterPro"/>
</dbReference>
<evidence type="ECO:0000256" key="3">
    <source>
        <dbReference type="RuleBase" id="RU362132"/>
    </source>
</evidence>
<keyword evidence="8" id="KW-1185">Reference proteome</keyword>
<dbReference type="GO" id="GO:0050660">
    <property type="term" value="F:flavin adenine dinucleotide binding"/>
    <property type="evidence" value="ECO:0007669"/>
    <property type="project" value="TreeGrafter"/>
</dbReference>
<proteinExistence type="inferred from homology"/>
<evidence type="ECO:0000259" key="6">
    <source>
        <dbReference type="Pfam" id="PF02776"/>
    </source>
</evidence>
<name>A0A2R4TB91_9ACTN</name>
<dbReference type="GeneID" id="55660163"/>
<dbReference type="InterPro" id="IPR012001">
    <property type="entry name" value="Thiamin_PyroP_enz_TPP-bd_dom"/>
</dbReference>
<feature type="domain" description="Thiamine pyrophosphate enzyme N-terminal TPP-binding" evidence="6">
    <location>
        <begin position="10"/>
        <end position="121"/>
    </location>
</feature>
<dbReference type="SUPFAM" id="SSF52518">
    <property type="entry name" value="Thiamin diphosphate-binding fold (THDP-binding)"/>
    <property type="match status" value="2"/>
</dbReference>
<dbReference type="Proteomes" id="UP000244201">
    <property type="component" value="Chromosome"/>
</dbReference>
<dbReference type="KEGG" id="slk:SLUN_33480"/>
<reference evidence="7 8" key="1">
    <citation type="submission" date="2018-01" db="EMBL/GenBank/DDBJ databases">
        <title>Complete genome sequence of Streptomyces lunaelactis MM109T, a Ferroverdin A producer isolated from cave moonmilk deposits.</title>
        <authorList>
            <person name="Naome A."/>
            <person name="Martinet L."/>
            <person name="Maciejewska M."/>
            <person name="Anderssen S."/>
            <person name="Adam D."/>
            <person name="Tenconi E."/>
            <person name="Deflandre B."/>
            <person name="Arguelles-Arias A."/>
            <person name="Calusinska M."/>
            <person name="Copieters W."/>
            <person name="Karim L."/>
            <person name="Hanikenne M."/>
            <person name="Baurain D."/>
            <person name="van Wezel G."/>
            <person name="Smargiasso N."/>
            <person name="de Pauw E."/>
            <person name="Delfosse P."/>
            <person name="Rigali S."/>
        </authorList>
    </citation>
    <scope>NUCLEOTIDE SEQUENCE [LARGE SCALE GENOMIC DNA]</scope>
    <source>
        <strain evidence="7 8">MM109</strain>
    </source>
</reference>
<protein>
    <recommendedName>
        <fullName evidence="9">Acetolactate synthase large subunit</fullName>
    </recommendedName>
</protein>
<organism evidence="7 8">
    <name type="scientific">Streptomyces lunaelactis</name>
    <dbReference type="NCBI Taxonomy" id="1535768"/>
    <lineage>
        <taxon>Bacteria</taxon>
        <taxon>Bacillati</taxon>
        <taxon>Actinomycetota</taxon>
        <taxon>Actinomycetes</taxon>
        <taxon>Kitasatosporales</taxon>
        <taxon>Streptomycetaceae</taxon>
        <taxon>Streptomyces</taxon>
    </lineage>
</organism>
<dbReference type="InterPro" id="IPR045229">
    <property type="entry name" value="TPP_enz"/>
</dbReference>
<evidence type="ECO:0000259" key="5">
    <source>
        <dbReference type="Pfam" id="PF02775"/>
    </source>
</evidence>
<dbReference type="Gene3D" id="3.40.50.970">
    <property type="match status" value="2"/>
</dbReference>
<evidence type="ECO:0000256" key="2">
    <source>
        <dbReference type="ARBA" id="ARBA00023052"/>
    </source>
</evidence>
<sequence>MSGVPAAWQQAADCLADAGCETVFGLPTDEPGLLDAADAHPELRAVGVRAHRAGACMAIGHALVTGRPVVLALGAGPPFGDAVSALVEADSVCAPVVVVTTRIPADGLGRGGFQDVDQVALAAAFTTTYLRVQDPGALTWALRRAVHMSLNGRPGVTVVEVAHEVTEAAIPAGAPSGNGPVRRLLSVPEESELRRAAAILAGAERPLLLLGGGARASGAGPAALALAERWGAPVMTTAAGRGTVPEDHPLVCGSVGLYATPPLDTVQCGADTVLAVGSRLEETARMGWDTLESVRLVQIDCDPAAFGGGVVEPAAALLGDGAATVSRLAALLPERSREAADWLETAAHARRTACLSWTAEGDRAGSPARTALHALAEIFPDATTVHDNGMNDIWSYHWPVHRVGPGARTVVPGEQTMLGFGTAAAPGVALASEGRPTVVVCGDGGVEMGLDALPTAAELGLGLVLLVFDNQGYGWPRLLRHGLAAPTGLTRFARPLPVDDVVRGLGGQAESPDGADAVPAALRRARETAESGRIALVRITVPDDDVPPGIRRLFLTGGDGAGDET</sequence>
<dbReference type="GO" id="GO:0005948">
    <property type="term" value="C:acetolactate synthase complex"/>
    <property type="evidence" value="ECO:0007669"/>
    <property type="project" value="TreeGrafter"/>
</dbReference>
<dbReference type="InterPro" id="IPR012000">
    <property type="entry name" value="Thiamin_PyroP_enz_cen_dom"/>
</dbReference>
<dbReference type="AlphaFoldDB" id="A0A2R4TB91"/>
<dbReference type="EMBL" id="CP026304">
    <property type="protein sequence ID" value="AVZ76389.1"/>
    <property type="molecule type" value="Genomic_DNA"/>
</dbReference>
<dbReference type="GO" id="GO:0030976">
    <property type="term" value="F:thiamine pyrophosphate binding"/>
    <property type="evidence" value="ECO:0007669"/>
    <property type="project" value="InterPro"/>
</dbReference>
<dbReference type="Pfam" id="PF00205">
    <property type="entry name" value="TPP_enzyme_M"/>
    <property type="match status" value="1"/>
</dbReference>
<evidence type="ECO:0000313" key="8">
    <source>
        <dbReference type="Proteomes" id="UP000244201"/>
    </source>
</evidence>
<dbReference type="PANTHER" id="PTHR18968">
    <property type="entry name" value="THIAMINE PYROPHOSPHATE ENZYMES"/>
    <property type="match status" value="1"/>
</dbReference>
<dbReference type="GO" id="GO:0009097">
    <property type="term" value="P:isoleucine biosynthetic process"/>
    <property type="evidence" value="ECO:0007669"/>
    <property type="project" value="TreeGrafter"/>
</dbReference>
<dbReference type="CDD" id="cd00568">
    <property type="entry name" value="TPP_enzymes"/>
    <property type="match status" value="1"/>
</dbReference>
<accession>A0A2R4TB91</accession>
<dbReference type="CDD" id="cd07035">
    <property type="entry name" value="TPP_PYR_POX_like"/>
    <property type="match status" value="1"/>
</dbReference>
<dbReference type="GO" id="GO:0003984">
    <property type="term" value="F:acetolactate synthase activity"/>
    <property type="evidence" value="ECO:0007669"/>
    <property type="project" value="TreeGrafter"/>
</dbReference>
<dbReference type="PANTHER" id="PTHR18968:SF167">
    <property type="entry name" value="ACETOLACTATE SYNTHASE LARGE SUBUNIT ILVB2-RELATED"/>
    <property type="match status" value="1"/>
</dbReference>
<dbReference type="RefSeq" id="WP_108153676.1">
    <property type="nucleotide sequence ID" value="NZ_CP026304.1"/>
</dbReference>
<dbReference type="Pfam" id="PF02775">
    <property type="entry name" value="TPP_enzyme_C"/>
    <property type="match status" value="1"/>
</dbReference>